<protein>
    <recommendedName>
        <fullName evidence="2">Peptidase A1 domain-containing protein</fullName>
    </recommendedName>
</protein>
<evidence type="ECO:0000313" key="3">
    <source>
        <dbReference type="EMBL" id="OAJ44556.1"/>
    </source>
</evidence>
<dbReference type="EMBL" id="DS022312">
    <property type="protein sequence ID" value="OAJ44556.1"/>
    <property type="molecule type" value="Genomic_DNA"/>
</dbReference>
<dbReference type="SUPFAM" id="SSF50630">
    <property type="entry name" value="Acid proteases"/>
    <property type="match status" value="1"/>
</dbReference>
<dbReference type="PROSITE" id="PS51767">
    <property type="entry name" value="PEPTIDASE_A1"/>
    <property type="match status" value="1"/>
</dbReference>
<dbReference type="Proteomes" id="UP000077115">
    <property type="component" value="Unassembled WGS sequence"/>
</dbReference>
<keyword evidence="1" id="KW-0732">Signal</keyword>
<evidence type="ECO:0000313" key="4">
    <source>
        <dbReference type="Proteomes" id="UP000077115"/>
    </source>
</evidence>
<dbReference type="InterPro" id="IPR033121">
    <property type="entry name" value="PEPTIDASE_A1"/>
</dbReference>
<feature type="domain" description="Peptidase A1" evidence="2">
    <location>
        <begin position="76"/>
        <end position="142"/>
    </location>
</feature>
<evidence type="ECO:0000256" key="1">
    <source>
        <dbReference type="SAM" id="SignalP"/>
    </source>
</evidence>
<feature type="chain" id="PRO_5008077995" description="Peptidase A1 domain-containing protein" evidence="1">
    <location>
        <begin position="19"/>
        <end position="142"/>
    </location>
</feature>
<gene>
    <name evidence="3" type="ORF">BDEG_27772</name>
</gene>
<accession>A0A177WXA8</accession>
<dbReference type="AlphaFoldDB" id="A0A177WXA8"/>
<dbReference type="InterPro" id="IPR021109">
    <property type="entry name" value="Peptidase_aspartic_dom_sf"/>
</dbReference>
<organism evidence="3 4">
    <name type="scientific">Batrachochytrium dendrobatidis (strain JEL423)</name>
    <dbReference type="NCBI Taxonomy" id="403673"/>
    <lineage>
        <taxon>Eukaryota</taxon>
        <taxon>Fungi</taxon>
        <taxon>Fungi incertae sedis</taxon>
        <taxon>Chytridiomycota</taxon>
        <taxon>Chytridiomycota incertae sedis</taxon>
        <taxon>Chytridiomycetes</taxon>
        <taxon>Rhizophydiales</taxon>
        <taxon>Rhizophydiales incertae sedis</taxon>
        <taxon>Batrachochytrium</taxon>
    </lineage>
</organism>
<dbReference type="VEuPathDB" id="FungiDB:BDEG_27772"/>
<reference evidence="3 4" key="1">
    <citation type="submission" date="2006-10" db="EMBL/GenBank/DDBJ databases">
        <title>The Genome Sequence of Batrachochytrium dendrobatidis JEL423.</title>
        <authorList>
            <consortium name="The Broad Institute Genome Sequencing Platform"/>
            <person name="Birren B."/>
            <person name="Lander E."/>
            <person name="Galagan J."/>
            <person name="Cuomo C."/>
            <person name="Devon K."/>
            <person name="Jaffe D."/>
            <person name="Butler J."/>
            <person name="Alvarez P."/>
            <person name="Gnerre S."/>
            <person name="Grabherr M."/>
            <person name="Kleber M."/>
            <person name="Mauceli E."/>
            <person name="Brockman W."/>
            <person name="Young S."/>
            <person name="LaButti K."/>
            <person name="Sykes S."/>
            <person name="DeCaprio D."/>
            <person name="Crawford M."/>
            <person name="Koehrsen M."/>
            <person name="Engels R."/>
            <person name="Montgomery P."/>
            <person name="Pearson M."/>
            <person name="Howarth C."/>
            <person name="Larson L."/>
            <person name="White J."/>
            <person name="O'Leary S."/>
            <person name="Kodira C."/>
            <person name="Zeng Q."/>
            <person name="Yandava C."/>
            <person name="Alvarado L."/>
            <person name="Longcore J."/>
            <person name="James T."/>
        </authorList>
    </citation>
    <scope>NUCLEOTIDE SEQUENCE [LARGE SCALE GENOMIC DNA]</scope>
    <source>
        <strain evidence="3 4">JEL423</strain>
    </source>
</reference>
<feature type="signal peptide" evidence="1">
    <location>
        <begin position="1"/>
        <end position="18"/>
    </location>
</feature>
<reference evidence="3 4" key="2">
    <citation type="submission" date="2016-05" db="EMBL/GenBank/DDBJ databases">
        <title>Lineage-specific infection strategies underlie the spectrum of fungal disease in amphibians.</title>
        <authorList>
            <person name="Cuomo C.A."/>
            <person name="Farrer R.A."/>
            <person name="James T."/>
            <person name="Longcore J."/>
            <person name="Birren B."/>
        </authorList>
    </citation>
    <scope>NUCLEOTIDE SEQUENCE [LARGE SCALE GENOMIC DNA]</scope>
    <source>
        <strain evidence="3 4">JEL423</strain>
    </source>
</reference>
<name>A0A177WXA8_BATDL</name>
<sequence>MFYFSAVVLALLAPGITAMNILNVSAITSLKTTSSHNSHINSSEPPSTSSMPFTVINRAVKNGSSIVSTAGIAQTLFMTINVGTPPVTLNVQIDTGSSTFWIVSTLCNAGNGCTPAVTANAFNPTKRYFHSFKCAIHVNPLY</sequence>
<dbReference type="Pfam" id="PF00026">
    <property type="entry name" value="Asp"/>
    <property type="match status" value="1"/>
</dbReference>
<proteinExistence type="predicted"/>
<evidence type="ECO:0000259" key="2">
    <source>
        <dbReference type="PROSITE" id="PS51767"/>
    </source>
</evidence>
<dbReference type="Gene3D" id="2.40.70.10">
    <property type="entry name" value="Acid Proteases"/>
    <property type="match status" value="1"/>
</dbReference>